<feature type="compositionally biased region" description="Polar residues" evidence="1">
    <location>
        <begin position="52"/>
        <end position="66"/>
    </location>
</feature>
<feature type="region of interest" description="Disordered" evidence="1">
    <location>
        <begin position="50"/>
        <end position="87"/>
    </location>
</feature>
<proteinExistence type="predicted"/>
<accession>A0A834JKD6</accession>
<dbReference type="AlphaFoldDB" id="A0A834JKD6"/>
<reference evidence="2" key="1">
    <citation type="journal article" date="2020" name="G3 (Bethesda)">
        <title>High-Quality Assemblies for Three Invasive Social Wasps from the &lt;i&gt;Vespula&lt;/i&gt; Genus.</title>
        <authorList>
            <person name="Harrop T.W.R."/>
            <person name="Guhlin J."/>
            <person name="McLaughlin G.M."/>
            <person name="Permina E."/>
            <person name="Stockwell P."/>
            <person name="Gilligan J."/>
            <person name="Le Lec M.F."/>
            <person name="Gruber M.A.M."/>
            <person name="Quinn O."/>
            <person name="Lovegrove M."/>
            <person name="Duncan E.J."/>
            <person name="Remnant E.J."/>
            <person name="Van Eeckhoven J."/>
            <person name="Graham B."/>
            <person name="Knapp R.A."/>
            <person name="Langford K.W."/>
            <person name="Kronenberg Z."/>
            <person name="Press M.O."/>
            <person name="Eacker S.M."/>
            <person name="Wilson-Rankin E.E."/>
            <person name="Purcell J."/>
            <person name="Lester P.J."/>
            <person name="Dearden P.K."/>
        </authorList>
    </citation>
    <scope>NUCLEOTIDE SEQUENCE</scope>
    <source>
        <strain evidence="2">Marl-1</strain>
    </source>
</reference>
<evidence type="ECO:0000313" key="2">
    <source>
        <dbReference type="EMBL" id="KAF7389111.1"/>
    </source>
</evidence>
<comment type="caution">
    <text evidence="2">The sequence shown here is derived from an EMBL/GenBank/DDBJ whole genome shotgun (WGS) entry which is preliminary data.</text>
</comment>
<dbReference type="Proteomes" id="UP000614350">
    <property type="component" value="Unassembled WGS sequence"/>
</dbReference>
<evidence type="ECO:0000256" key="1">
    <source>
        <dbReference type="SAM" id="MobiDB-lite"/>
    </source>
</evidence>
<dbReference type="EMBL" id="JACSEA010000011">
    <property type="protein sequence ID" value="KAF7389111.1"/>
    <property type="molecule type" value="Genomic_DNA"/>
</dbReference>
<protein>
    <submittedName>
        <fullName evidence="2">Uncharacterized protein</fullName>
    </submittedName>
</protein>
<organism evidence="2 3">
    <name type="scientific">Vespula vulgaris</name>
    <name type="common">Yellow jacket</name>
    <name type="synonym">Wasp</name>
    <dbReference type="NCBI Taxonomy" id="7454"/>
    <lineage>
        <taxon>Eukaryota</taxon>
        <taxon>Metazoa</taxon>
        <taxon>Ecdysozoa</taxon>
        <taxon>Arthropoda</taxon>
        <taxon>Hexapoda</taxon>
        <taxon>Insecta</taxon>
        <taxon>Pterygota</taxon>
        <taxon>Neoptera</taxon>
        <taxon>Endopterygota</taxon>
        <taxon>Hymenoptera</taxon>
        <taxon>Apocrita</taxon>
        <taxon>Aculeata</taxon>
        <taxon>Vespoidea</taxon>
        <taxon>Vespidae</taxon>
        <taxon>Vespinae</taxon>
        <taxon>Vespula</taxon>
    </lineage>
</organism>
<keyword evidence="3" id="KW-1185">Reference proteome</keyword>
<evidence type="ECO:0000313" key="3">
    <source>
        <dbReference type="Proteomes" id="UP000614350"/>
    </source>
</evidence>
<sequence length="87" mass="9409">MSLHYAHVGRAMDRVDFNGHDNAKFEPISMPVTQLGSEIVRWMTKPRLGGHLQSSITENKMSNHPASSGKAGSAMKDAASALDRGDT</sequence>
<name>A0A834JKD6_VESVU</name>
<gene>
    <name evidence="2" type="ORF">HZH66_010248</name>
</gene>